<keyword evidence="3" id="KW-0808">Transferase</keyword>
<evidence type="ECO:0000313" key="4">
    <source>
        <dbReference type="Proteomes" id="UP001574169"/>
    </source>
</evidence>
<dbReference type="InterPro" id="IPR001296">
    <property type="entry name" value="Glyco_trans_1"/>
</dbReference>
<evidence type="ECO:0000313" key="3">
    <source>
        <dbReference type="EMBL" id="MFA9189996.1"/>
    </source>
</evidence>
<evidence type="ECO:0000259" key="1">
    <source>
        <dbReference type="Pfam" id="PF00534"/>
    </source>
</evidence>
<keyword evidence="4" id="KW-1185">Reference proteome</keyword>
<dbReference type="Gene3D" id="3.40.50.2000">
    <property type="entry name" value="Glycogen Phosphorylase B"/>
    <property type="match status" value="2"/>
</dbReference>
<dbReference type="GO" id="GO:0016757">
    <property type="term" value="F:glycosyltransferase activity"/>
    <property type="evidence" value="ECO:0007669"/>
    <property type="project" value="UniProtKB-KW"/>
</dbReference>
<protein>
    <submittedName>
        <fullName evidence="3">Glycosyltransferase</fullName>
        <ecNumber evidence="3">2.4.-.-</ecNumber>
    </submittedName>
</protein>
<dbReference type="PANTHER" id="PTHR12526">
    <property type="entry name" value="GLYCOSYLTRANSFERASE"/>
    <property type="match status" value="1"/>
</dbReference>
<gene>
    <name evidence="3" type="ORF">AAGV28_01315</name>
</gene>
<organism evidence="3 4">
    <name type="scientific">Flavobacterium zubiriense</name>
    <dbReference type="NCBI Taxonomy" id="3138075"/>
    <lineage>
        <taxon>Bacteria</taxon>
        <taxon>Pseudomonadati</taxon>
        <taxon>Bacteroidota</taxon>
        <taxon>Flavobacteriia</taxon>
        <taxon>Flavobacteriales</taxon>
        <taxon>Flavobacteriaceae</taxon>
        <taxon>Flavobacterium</taxon>
    </lineage>
</organism>
<dbReference type="Pfam" id="PF00534">
    <property type="entry name" value="Glycos_transf_1"/>
    <property type="match status" value="1"/>
</dbReference>
<feature type="domain" description="Glycosyl transferase family 1" evidence="1">
    <location>
        <begin position="175"/>
        <end position="332"/>
    </location>
</feature>
<dbReference type="EC" id="2.4.-.-" evidence="3"/>
<reference evidence="3 4" key="1">
    <citation type="submission" date="2024-04" db="EMBL/GenBank/DDBJ databases">
        <title>New Clade of Flavobacterium.</title>
        <authorList>
            <person name="Matos L."/>
            <person name="Proenca D.N."/>
            <person name="Fransisco R.M."/>
            <person name="Chung A.P."/>
            <person name="Maccario L."/>
            <person name="Sorensen S.J."/>
            <person name="Morais P.V."/>
        </authorList>
    </citation>
    <scope>NUCLEOTIDE SEQUENCE [LARGE SCALE GENOMIC DNA]</scope>
    <source>
        <strain evidence="3 4">FZUC8N2.13</strain>
    </source>
</reference>
<dbReference type="Proteomes" id="UP001574169">
    <property type="component" value="Unassembled WGS sequence"/>
</dbReference>
<dbReference type="CDD" id="cd03811">
    <property type="entry name" value="GT4_GT28_WabH-like"/>
    <property type="match status" value="1"/>
</dbReference>
<name>A0ABV4T7H2_9FLAO</name>
<keyword evidence="3" id="KW-0328">Glycosyltransferase</keyword>
<dbReference type="InterPro" id="IPR028098">
    <property type="entry name" value="Glyco_trans_4-like_N"/>
</dbReference>
<dbReference type="Pfam" id="PF13439">
    <property type="entry name" value="Glyco_transf_4"/>
    <property type="match status" value="1"/>
</dbReference>
<proteinExistence type="predicted"/>
<sequence>MRIVQIIDSLDAGGAERMAVNYANALVDEIEFSGLVATRKEGALKKQIGEKVNYLFLDKKTRLDIKAVLKLRKHLVINQVQIIQAHSSSFFLAVLVKVTLPSVKIIWHDHYGNSNFLEKRPKYLLQIVSFFFSGIIAVNEKLRTWSLAILHHKNGIYLSNFATVENEVIPHTYLKGKMGKRIVCLANLRVQKSHFLLLDVASKLKESHPDWSFHLLGKDFQDSYSQELKRKLKKQQLENHVFLYDSCSDVSGVLSQVEIGILTSNSEGLPVSLLEYGLHKIAVVLTDVGQVSSVIENNENGFLVPSNNRDVFYNRLVELIDNKLLQENFAKKLHQKVVTHFLATSIIEKYIHWIRTTIINE</sequence>
<evidence type="ECO:0000259" key="2">
    <source>
        <dbReference type="Pfam" id="PF13439"/>
    </source>
</evidence>
<feature type="domain" description="Glycosyltransferase subfamily 4-like N-terminal" evidence="2">
    <location>
        <begin position="13"/>
        <end position="144"/>
    </location>
</feature>
<dbReference type="EMBL" id="JBCFQL010000001">
    <property type="protein sequence ID" value="MFA9189996.1"/>
    <property type="molecule type" value="Genomic_DNA"/>
</dbReference>
<comment type="caution">
    <text evidence="3">The sequence shown here is derived from an EMBL/GenBank/DDBJ whole genome shotgun (WGS) entry which is preliminary data.</text>
</comment>
<dbReference type="SUPFAM" id="SSF53756">
    <property type="entry name" value="UDP-Glycosyltransferase/glycogen phosphorylase"/>
    <property type="match status" value="1"/>
</dbReference>
<dbReference type="RefSeq" id="WP_373405025.1">
    <property type="nucleotide sequence ID" value="NZ_JBCFQL010000001.1"/>
</dbReference>
<accession>A0ABV4T7H2</accession>